<evidence type="ECO:0000259" key="1">
    <source>
        <dbReference type="Pfam" id="PF13785"/>
    </source>
</evidence>
<dbReference type="Pfam" id="PF13785">
    <property type="entry name" value="DUF4178"/>
    <property type="match status" value="1"/>
</dbReference>
<dbReference type="Proteomes" id="UP001354989">
    <property type="component" value="Chromosome"/>
</dbReference>
<organism evidence="2 3">
    <name type="scientific">Persicobacter psychrovividus</name>
    <dbReference type="NCBI Taxonomy" id="387638"/>
    <lineage>
        <taxon>Bacteria</taxon>
        <taxon>Pseudomonadati</taxon>
        <taxon>Bacteroidota</taxon>
        <taxon>Cytophagia</taxon>
        <taxon>Cytophagales</taxon>
        <taxon>Persicobacteraceae</taxon>
        <taxon>Persicobacter</taxon>
    </lineage>
</organism>
<proteinExistence type="predicted"/>
<evidence type="ECO:0000313" key="3">
    <source>
        <dbReference type="Proteomes" id="UP001354989"/>
    </source>
</evidence>
<keyword evidence="3" id="KW-1185">Reference proteome</keyword>
<dbReference type="InterPro" id="IPR025235">
    <property type="entry name" value="DUF4178"/>
</dbReference>
<name>A0ABM7VDS1_9BACT</name>
<accession>A0ABM7VDS1</accession>
<evidence type="ECO:0000313" key="2">
    <source>
        <dbReference type="EMBL" id="BDC99079.1"/>
    </source>
</evidence>
<feature type="domain" description="DUF4178" evidence="1">
    <location>
        <begin position="27"/>
        <end position="175"/>
    </location>
</feature>
<dbReference type="EMBL" id="AP025292">
    <property type="protein sequence ID" value="BDC99079.1"/>
    <property type="molecule type" value="Genomic_DNA"/>
</dbReference>
<dbReference type="RefSeq" id="WP_338398050.1">
    <property type="nucleotide sequence ID" value="NZ_AP025292.1"/>
</dbReference>
<reference evidence="2 3" key="1">
    <citation type="submission" date="2021-12" db="EMBL/GenBank/DDBJ databases">
        <title>Genome sequencing of bacteria with rrn-lacking chromosome and rrn-plasmid.</title>
        <authorList>
            <person name="Anda M."/>
            <person name="Iwasaki W."/>
        </authorList>
    </citation>
    <scope>NUCLEOTIDE SEQUENCE [LARGE SCALE GENOMIC DNA]</scope>
    <source>
        <strain evidence="2 3">NBRC 101262</strain>
    </source>
</reference>
<sequence>MGIFDFFKKKDNTPDYDPSNIQVTDLQVGFMFDYDLKTWEVVQGWEYDWGSEYFTKEFKIFDGTDSLYLHVDANDGLDLSISRSVKIRTLDEDLPDYIVQHKTGPNKIVFEGDTYFLDTDSAGYSKDMAVEDKYDDAWAEFIEWEYYTKDEQKLIAVSQWDEREFEASVGRPVKPFEISNILPKTND</sequence>
<gene>
    <name evidence="2" type="ORF">PEPS_13600</name>
</gene>
<protein>
    <recommendedName>
        <fullName evidence="1">DUF4178 domain-containing protein</fullName>
    </recommendedName>
</protein>